<organism evidence="1 2">
    <name type="scientific">Candidatus Roizmanbacteria bacterium RIFCSPLOWO2_01_FULL_35_13</name>
    <dbReference type="NCBI Taxonomy" id="1802055"/>
    <lineage>
        <taxon>Bacteria</taxon>
        <taxon>Candidatus Roizmaniibacteriota</taxon>
    </lineage>
</organism>
<gene>
    <name evidence="1" type="ORF">A3A74_07005</name>
</gene>
<dbReference type="Proteomes" id="UP000179270">
    <property type="component" value="Unassembled WGS sequence"/>
</dbReference>
<protein>
    <recommendedName>
        <fullName evidence="3">Peptidase S9 prolyl oligopeptidase catalytic domain-containing protein</fullName>
    </recommendedName>
</protein>
<sequence length="85" mass="9887">MAKKGEGGYRHLIKVPLLWILGDQVEKEYLFVPFQEAFDLVKKENHQVEIHQLKKCDHGLNNHEAETASLISNFLEKIKTIFLNI</sequence>
<accession>A0A1F7IA38</accession>
<evidence type="ECO:0000313" key="1">
    <source>
        <dbReference type="EMBL" id="OGK40228.1"/>
    </source>
</evidence>
<evidence type="ECO:0008006" key="3">
    <source>
        <dbReference type="Google" id="ProtNLM"/>
    </source>
</evidence>
<name>A0A1F7IA38_9BACT</name>
<reference evidence="1 2" key="1">
    <citation type="journal article" date="2016" name="Nat. Commun.">
        <title>Thousands of microbial genomes shed light on interconnected biogeochemical processes in an aquifer system.</title>
        <authorList>
            <person name="Anantharaman K."/>
            <person name="Brown C.T."/>
            <person name="Hug L.A."/>
            <person name="Sharon I."/>
            <person name="Castelle C.J."/>
            <person name="Probst A.J."/>
            <person name="Thomas B.C."/>
            <person name="Singh A."/>
            <person name="Wilkins M.J."/>
            <person name="Karaoz U."/>
            <person name="Brodie E.L."/>
            <person name="Williams K.H."/>
            <person name="Hubbard S.S."/>
            <person name="Banfield J.F."/>
        </authorList>
    </citation>
    <scope>NUCLEOTIDE SEQUENCE [LARGE SCALE GENOMIC DNA]</scope>
</reference>
<comment type="caution">
    <text evidence="1">The sequence shown here is derived from an EMBL/GenBank/DDBJ whole genome shotgun (WGS) entry which is preliminary data.</text>
</comment>
<dbReference type="STRING" id="1802055.A3A74_07005"/>
<dbReference type="EMBL" id="MGAF01000034">
    <property type="protein sequence ID" value="OGK40228.1"/>
    <property type="molecule type" value="Genomic_DNA"/>
</dbReference>
<evidence type="ECO:0000313" key="2">
    <source>
        <dbReference type="Proteomes" id="UP000179270"/>
    </source>
</evidence>
<proteinExistence type="predicted"/>
<dbReference type="AlphaFoldDB" id="A0A1F7IA38"/>